<reference evidence="1 2" key="1">
    <citation type="submission" date="2016-11" db="EMBL/GenBank/DDBJ databases">
        <authorList>
            <person name="Jaros S."/>
            <person name="Januszkiewicz K."/>
            <person name="Wedrychowicz H."/>
        </authorList>
    </citation>
    <scope>NUCLEOTIDE SEQUENCE [LARGE SCALE GENOMIC DNA]</scope>
    <source>
        <strain evidence="1 2">GAS86</strain>
    </source>
</reference>
<accession>A0A1N6EPJ4</accession>
<dbReference type="EMBL" id="FSRM01000001">
    <property type="protein sequence ID" value="SIN84924.1"/>
    <property type="molecule type" value="Genomic_DNA"/>
</dbReference>
<dbReference type="Proteomes" id="UP000184693">
    <property type="component" value="Unassembled WGS sequence"/>
</dbReference>
<dbReference type="AlphaFoldDB" id="A0A1N6EPJ4"/>
<sequence length="293" mass="33101">MGRQRTIDDSAFWRSPKMAGRTQEDRATLSYLLTSPFSNIIGVYQIVPRIAASEMGWDTDSQLIPVLRRLSDSNFVRFDEDSSYVWIHIWWDHNSPTMAVAGTLRQRTFEQISAIPPHWRHEFVDDFVARLPVANKKVGNLRAAVQSELSAHCILPDRVSIPYPYPTHTERANTNHNNTFTVNTTTNQLRFPESLTSEQVSAVEKMLASVDFLLAQQLLDELSFRVESGSLTRGPLQYLAGLIQAAADRKFTPTANATRASRLRAELPTSHLPNASVEEEIARVRQITRGIAR</sequence>
<organism evidence="1 2">
    <name type="scientific">Paraburkholderia phenazinium</name>
    <dbReference type="NCBI Taxonomy" id="60549"/>
    <lineage>
        <taxon>Bacteria</taxon>
        <taxon>Pseudomonadati</taxon>
        <taxon>Pseudomonadota</taxon>
        <taxon>Betaproteobacteria</taxon>
        <taxon>Burkholderiales</taxon>
        <taxon>Burkholderiaceae</taxon>
        <taxon>Paraburkholderia</taxon>
    </lineage>
</organism>
<protein>
    <submittedName>
        <fullName evidence="1">Uncharacterized protein</fullName>
    </submittedName>
</protein>
<evidence type="ECO:0000313" key="2">
    <source>
        <dbReference type="Proteomes" id="UP000184693"/>
    </source>
</evidence>
<name>A0A1N6EPJ4_9BURK</name>
<evidence type="ECO:0000313" key="1">
    <source>
        <dbReference type="EMBL" id="SIN84924.1"/>
    </source>
</evidence>
<gene>
    <name evidence="1" type="ORF">SAMN05444168_0854</name>
</gene>
<proteinExistence type="predicted"/>